<accession>A0A8I3A760</accession>
<evidence type="ECO:0000313" key="1">
    <source>
        <dbReference type="EMBL" id="KAG6372678.1"/>
    </source>
</evidence>
<keyword evidence="2" id="KW-1185">Reference proteome</keyword>
<proteinExistence type="predicted"/>
<gene>
    <name evidence="1" type="ORF">JVT61DRAFT_7438</name>
</gene>
<reference evidence="1" key="1">
    <citation type="submission" date="2021-03" db="EMBL/GenBank/DDBJ databases">
        <title>Evolutionary innovations through gain and loss of genes in the ectomycorrhizal Boletales.</title>
        <authorList>
            <person name="Wu G."/>
            <person name="Miyauchi S."/>
            <person name="Morin E."/>
            <person name="Yang Z.-L."/>
            <person name="Xu J."/>
            <person name="Martin F.M."/>
        </authorList>
    </citation>
    <scope>NUCLEOTIDE SEQUENCE</scope>
    <source>
        <strain evidence="1">BR01</strain>
    </source>
</reference>
<comment type="caution">
    <text evidence="1">The sequence shown here is derived from an EMBL/GenBank/DDBJ whole genome shotgun (WGS) entry which is preliminary data.</text>
</comment>
<dbReference type="AlphaFoldDB" id="A0A8I3A760"/>
<organism evidence="1 2">
    <name type="scientific">Boletus reticuloceps</name>
    <dbReference type="NCBI Taxonomy" id="495285"/>
    <lineage>
        <taxon>Eukaryota</taxon>
        <taxon>Fungi</taxon>
        <taxon>Dikarya</taxon>
        <taxon>Basidiomycota</taxon>
        <taxon>Agaricomycotina</taxon>
        <taxon>Agaricomycetes</taxon>
        <taxon>Agaricomycetidae</taxon>
        <taxon>Boletales</taxon>
        <taxon>Boletineae</taxon>
        <taxon>Boletaceae</taxon>
        <taxon>Boletoideae</taxon>
        <taxon>Boletus</taxon>
    </lineage>
</organism>
<evidence type="ECO:0000313" key="2">
    <source>
        <dbReference type="Proteomes" id="UP000683000"/>
    </source>
</evidence>
<dbReference type="Proteomes" id="UP000683000">
    <property type="component" value="Unassembled WGS sequence"/>
</dbReference>
<name>A0A8I3A760_9AGAM</name>
<dbReference type="EMBL" id="JAGFBS010000026">
    <property type="protein sequence ID" value="KAG6372678.1"/>
    <property type="molecule type" value="Genomic_DNA"/>
</dbReference>
<sequence>MHCGQRYDACLADCCAKGNVTQKRNRLQARIIKFNESASLLATDIQLGGSSAFATNDPGFCNEEQGDPMDDEARERVFWGVEADDGEDEEDAQVESSSAEDLKLAMPSAWGTALLKDAGLEHLVKEEVQLRIGQANDRLEKLRTHLDHKSVLFRMSFRSLSSVRTDTRSKQDIRKGLKINQDVQSYHWARETLIQLQASQDILQRYQLIKCEELRVAKDITEENHFGQSSDVLPWF</sequence>
<protein>
    <submittedName>
        <fullName evidence="1">Uncharacterized protein</fullName>
    </submittedName>
</protein>
<dbReference type="OrthoDB" id="3232711at2759"/>